<keyword evidence="3" id="KW-1185">Reference proteome</keyword>
<dbReference type="Proteomes" id="UP001215598">
    <property type="component" value="Unassembled WGS sequence"/>
</dbReference>
<evidence type="ECO:0000256" key="1">
    <source>
        <dbReference type="SAM" id="SignalP"/>
    </source>
</evidence>
<reference evidence="2" key="1">
    <citation type="submission" date="2023-03" db="EMBL/GenBank/DDBJ databases">
        <title>Massive genome expansion in bonnet fungi (Mycena s.s.) driven by repeated elements and novel gene families across ecological guilds.</title>
        <authorList>
            <consortium name="Lawrence Berkeley National Laboratory"/>
            <person name="Harder C.B."/>
            <person name="Miyauchi S."/>
            <person name="Viragh M."/>
            <person name="Kuo A."/>
            <person name="Thoen E."/>
            <person name="Andreopoulos B."/>
            <person name="Lu D."/>
            <person name="Skrede I."/>
            <person name="Drula E."/>
            <person name="Henrissat B."/>
            <person name="Morin E."/>
            <person name="Kohler A."/>
            <person name="Barry K."/>
            <person name="LaButti K."/>
            <person name="Morin E."/>
            <person name="Salamov A."/>
            <person name="Lipzen A."/>
            <person name="Mereny Z."/>
            <person name="Hegedus B."/>
            <person name="Baldrian P."/>
            <person name="Stursova M."/>
            <person name="Weitz H."/>
            <person name="Taylor A."/>
            <person name="Grigoriev I.V."/>
            <person name="Nagy L.G."/>
            <person name="Martin F."/>
            <person name="Kauserud H."/>
        </authorList>
    </citation>
    <scope>NUCLEOTIDE SEQUENCE</scope>
    <source>
        <strain evidence="2">CBHHK182m</strain>
    </source>
</reference>
<dbReference type="AlphaFoldDB" id="A0AAD7K6W9"/>
<dbReference type="EMBL" id="JARKIB010000005">
    <property type="protein sequence ID" value="KAJ7779631.1"/>
    <property type="molecule type" value="Genomic_DNA"/>
</dbReference>
<organism evidence="2 3">
    <name type="scientific">Mycena metata</name>
    <dbReference type="NCBI Taxonomy" id="1033252"/>
    <lineage>
        <taxon>Eukaryota</taxon>
        <taxon>Fungi</taxon>
        <taxon>Dikarya</taxon>
        <taxon>Basidiomycota</taxon>
        <taxon>Agaricomycotina</taxon>
        <taxon>Agaricomycetes</taxon>
        <taxon>Agaricomycetidae</taxon>
        <taxon>Agaricales</taxon>
        <taxon>Marasmiineae</taxon>
        <taxon>Mycenaceae</taxon>
        <taxon>Mycena</taxon>
    </lineage>
</organism>
<name>A0AAD7K6W9_9AGAR</name>
<evidence type="ECO:0000313" key="2">
    <source>
        <dbReference type="EMBL" id="KAJ7779631.1"/>
    </source>
</evidence>
<proteinExistence type="predicted"/>
<feature type="chain" id="PRO_5042041085" description="Secreted protein" evidence="1">
    <location>
        <begin position="27"/>
        <end position="105"/>
    </location>
</feature>
<keyword evidence="1" id="KW-0732">Signal</keyword>
<evidence type="ECO:0008006" key="4">
    <source>
        <dbReference type="Google" id="ProtNLM"/>
    </source>
</evidence>
<feature type="signal peptide" evidence="1">
    <location>
        <begin position="1"/>
        <end position="26"/>
    </location>
</feature>
<evidence type="ECO:0000313" key="3">
    <source>
        <dbReference type="Proteomes" id="UP001215598"/>
    </source>
</evidence>
<accession>A0AAD7K6W9</accession>
<comment type="caution">
    <text evidence="2">The sequence shown here is derived from an EMBL/GenBank/DDBJ whole genome shotgun (WGS) entry which is preliminary data.</text>
</comment>
<sequence>MVISACPSLLSMFFGLKTVFLGTVSSQLCPEVQNLLEHSNEPLPRLTSSMPLIRIHQFELTTLVPAPVHVICSNANNRIRCMPFQCSGLSLCQTFQFQCLQDIKS</sequence>
<gene>
    <name evidence="2" type="ORF">B0H16DRAFT_1499461</name>
</gene>
<protein>
    <recommendedName>
        <fullName evidence="4">Secreted protein</fullName>
    </recommendedName>
</protein>